<keyword evidence="3" id="KW-1185">Reference proteome</keyword>
<reference evidence="2 3" key="1">
    <citation type="submission" date="2020-08" db="EMBL/GenBank/DDBJ databases">
        <authorList>
            <person name="Liu C."/>
            <person name="Sun Q."/>
        </authorList>
    </citation>
    <scope>NUCLEOTIDE SEQUENCE [LARGE SCALE GENOMIC DNA]</scope>
    <source>
        <strain evidence="2 3">NSJ-18</strain>
    </source>
</reference>
<feature type="transmembrane region" description="Helical" evidence="1">
    <location>
        <begin position="83"/>
        <end position="105"/>
    </location>
</feature>
<name>A0ABR7JNW9_9FIRM</name>
<dbReference type="EMBL" id="JACRWE010000003">
    <property type="protein sequence ID" value="MBC5996617.1"/>
    <property type="molecule type" value="Genomic_DNA"/>
</dbReference>
<sequence>MKNIINLVKMSYSNLNAVKSILLISITLFIAGSVINPIFLNMLIGIIVYQMTYQVIAYEESYGIDYLISTLPVKKKEYITSRYIFGLTSIIISILIFTITYRLVLSFSSKSYDIIDFKTMLIIGIASSIVLVSVLIPSILKFGIVKGRVFITVVGLSIVMAPASLISAMVEEKDAMIFLSKINEIGIETIFLVLSIIVLTISYIISQNIYKNKQVL</sequence>
<accession>A0ABR7JNW9</accession>
<proteinExistence type="predicted"/>
<protein>
    <submittedName>
        <fullName evidence="2">ABC-2 transporter permease</fullName>
    </submittedName>
</protein>
<keyword evidence="1" id="KW-0472">Membrane</keyword>
<feature type="transmembrane region" description="Helical" evidence="1">
    <location>
        <begin position="117"/>
        <end position="137"/>
    </location>
</feature>
<evidence type="ECO:0000256" key="1">
    <source>
        <dbReference type="SAM" id="Phobius"/>
    </source>
</evidence>
<feature type="transmembrane region" description="Helical" evidence="1">
    <location>
        <begin position="190"/>
        <end position="210"/>
    </location>
</feature>
<dbReference type="InterPro" id="IPR025699">
    <property type="entry name" value="ABC2_memb-like"/>
</dbReference>
<evidence type="ECO:0000313" key="2">
    <source>
        <dbReference type="EMBL" id="MBC5996617.1"/>
    </source>
</evidence>
<dbReference type="RefSeq" id="WP_153926166.1">
    <property type="nucleotide sequence ID" value="NZ_JACRWE010000003.1"/>
</dbReference>
<dbReference type="Pfam" id="PF13346">
    <property type="entry name" value="ABC2_membrane_5"/>
    <property type="match status" value="1"/>
</dbReference>
<gene>
    <name evidence="2" type="ORF">H8923_07580</name>
</gene>
<keyword evidence="1" id="KW-0812">Transmembrane</keyword>
<feature type="transmembrane region" description="Helical" evidence="1">
    <location>
        <begin position="20"/>
        <end position="49"/>
    </location>
</feature>
<dbReference type="Proteomes" id="UP000609849">
    <property type="component" value="Unassembled WGS sequence"/>
</dbReference>
<evidence type="ECO:0000313" key="3">
    <source>
        <dbReference type="Proteomes" id="UP000609849"/>
    </source>
</evidence>
<comment type="caution">
    <text evidence="2">The sequence shown here is derived from an EMBL/GenBank/DDBJ whole genome shotgun (WGS) entry which is preliminary data.</text>
</comment>
<organism evidence="2 3">
    <name type="scientific">Romboutsia faecis</name>
    <dbReference type="NCBI Taxonomy" id="2764597"/>
    <lineage>
        <taxon>Bacteria</taxon>
        <taxon>Bacillati</taxon>
        <taxon>Bacillota</taxon>
        <taxon>Clostridia</taxon>
        <taxon>Peptostreptococcales</taxon>
        <taxon>Peptostreptococcaceae</taxon>
        <taxon>Romboutsia</taxon>
    </lineage>
</organism>
<feature type="transmembrane region" description="Helical" evidence="1">
    <location>
        <begin position="149"/>
        <end position="170"/>
    </location>
</feature>
<keyword evidence="1" id="KW-1133">Transmembrane helix</keyword>